<dbReference type="Proteomes" id="UP000005631">
    <property type="component" value="Chromosome"/>
</dbReference>
<dbReference type="RefSeq" id="WP_014201440.1">
    <property type="nucleotide sequence ID" value="NC_016599.1"/>
</dbReference>
<name>G8R4J1_OWEHD</name>
<evidence type="ECO:0000313" key="2">
    <source>
        <dbReference type="Proteomes" id="UP000005631"/>
    </source>
</evidence>
<organism evidence="1 2">
    <name type="scientific">Owenweeksia hongkongensis (strain DSM 17368 / CIP 108786 / JCM 12287 / NRRL B-23963 / UST20020801)</name>
    <dbReference type="NCBI Taxonomy" id="926562"/>
    <lineage>
        <taxon>Bacteria</taxon>
        <taxon>Pseudomonadati</taxon>
        <taxon>Bacteroidota</taxon>
        <taxon>Flavobacteriia</taxon>
        <taxon>Flavobacteriales</taxon>
        <taxon>Owenweeksiaceae</taxon>
        <taxon>Owenweeksia</taxon>
    </lineage>
</organism>
<evidence type="ECO:0000313" key="1">
    <source>
        <dbReference type="EMBL" id="AEV32080.1"/>
    </source>
</evidence>
<dbReference type="HOGENOM" id="CLU_1208829_0_0_10"/>
<dbReference type="STRING" id="926562.Oweho_1073"/>
<dbReference type="EMBL" id="CP003156">
    <property type="protein sequence ID" value="AEV32080.1"/>
    <property type="molecule type" value="Genomic_DNA"/>
</dbReference>
<proteinExistence type="predicted"/>
<gene>
    <name evidence="1" type="ordered locus">Oweho_1073</name>
</gene>
<protein>
    <submittedName>
        <fullName evidence="1">Uncharacterized protein</fullName>
    </submittedName>
</protein>
<reference evidence="1 2" key="1">
    <citation type="journal article" date="2012" name="Stand. Genomic Sci.">
        <title>Genome sequence of the orange-pigmented seawater bacterium Owenweeksia hongkongensis type strain (UST20020801(T)).</title>
        <authorList>
            <person name="Riedel T."/>
            <person name="Held B."/>
            <person name="Nolan M."/>
            <person name="Lucas S."/>
            <person name="Lapidus A."/>
            <person name="Tice H."/>
            <person name="Del Rio T.G."/>
            <person name="Cheng J.F."/>
            <person name="Han C."/>
            <person name="Tapia R."/>
            <person name="Goodwin L.A."/>
            <person name="Pitluck S."/>
            <person name="Liolios K."/>
            <person name="Mavromatis K."/>
            <person name="Pagani I."/>
            <person name="Ivanova N."/>
            <person name="Mikhailova N."/>
            <person name="Pati A."/>
            <person name="Chen A."/>
            <person name="Palaniappan K."/>
            <person name="Rohde M."/>
            <person name="Tindall B.J."/>
            <person name="Detter J.C."/>
            <person name="Goker M."/>
            <person name="Woyke T."/>
            <person name="Bristow J."/>
            <person name="Eisen J.A."/>
            <person name="Markowitz V."/>
            <person name="Hugenholtz P."/>
            <person name="Klenk H.P."/>
            <person name="Kyrpides N.C."/>
        </authorList>
    </citation>
    <scope>NUCLEOTIDE SEQUENCE</scope>
    <source>
        <strain evidence="2">DSM 17368 / JCM 12287 / NRRL B-23963</strain>
    </source>
</reference>
<dbReference type="AlphaFoldDB" id="G8R4J1"/>
<accession>G8R4J1</accession>
<sequence>MKKLIYFAVLFAWSCDEMLTTQSGDFSVCFEKKQNEIPADGESYVKINLEFDRKLAKSELLTITTTNGHLVEIPSNDYATGVIKLEVYPDSKEYSVALVSGHFSDDDVIVGVRVAKSFKEKVARFTRVCPTELTLDLNKDNISLENAEPVIGSIELFNPSFSVSHNTKIRIIASPESLATVPPRVFYDGEALSFNILPKGKKGVVRITAVVDQEGCDQIVNSAQLEILE</sequence>
<dbReference type="KEGG" id="oho:Oweho_1073"/>
<keyword evidence="2" id="KW-1185">Reference proteome</keyword>